<dbReference type="GO" id="GO:0003677">
    <property type="term" value="F:DNA binding"/>
    <property type="evidence" value="ECO:0007669"/>
    <property type="project" value="UniProtKB-KW"/>
</dbReference>
<organism evidence="8 9">
    <name type="scientific">Chitinophaga silvisoli</name>
    <dbReference type="NCBI Taxonomy" id="2291814"/>
    <lineage>
        <taxon>Bacteria</taxon>
        <taxon>Pseudomonadati</taxon>
        <taxon>Bacteroidota</taxon>
        <taxon>Chitinophagia</taxon>
        <taxon>Chitinophagales</taxon>
        <taxon>Chitinophagaceae</taxon>
        <taxon>Chitinophaga</taxon>
    </lineage>
</organism>
<evidence type="ECO:0000256" key="3">
    <source>
        <dbReference type="ARBA" id="ARBA00023082"/>
    </source>
</evidence>
<proteinExistence type="inferred from homology"/>
<dbReference type="InterPro" id="IPR013325">
    <property type="entry name" value="RNA_pol_sigma_r2"/>
</dbReference>
<feature type="domain" description="RNA polymerase sigma factor 70 region 4 type 2" evidence="7">
    <location>
        <begin position="141"/>
        <end position="185"/>
    </location>
</feature>
<keyword evidence="5" id="KW-0804">Transcription</keyword>
<evidence type="ECO:0000256" key="4">
    <source>
        <dbReference type="ARBA" id="ARBA00023125"/>
    </source>
</evidence>
<dbReference type="Gene3D" id="1.10.10.10">
    <property type="entry name" value="Winged helix-like DNA-binding domain superfamily/Winged helix DNA-binding domain"/>
    <property type="match status" value="1"/>
</dbReference>
<keyword evidence="4" id="KW-0238">DNA-binding</keyword>
<dbReference type="PANTHER" id="PTHR43133:SF8">
    <property type="entry name" value="RNA POLYMERASE SIGMA FACTOR HI_1459-RELATED"/>
    <property type="match status" value="1"/>
</dbReference>
<keyword evidence="9" id="KW-1185">Reference proteome</keyword>
<dbReference type="InterPro" id="IPR039425">
    <property type="entry name" value="RNA_pol_sigma-70-like"/>
</dbReference>
<accession>A0A3E1NWI2</accession>
<dbReference type="NCBIfam" id="TIGR02937">
    <property type="entry name" value="sigma70-ECF"/>
    <property type="match status" value="1"/>
</dbReference>
<dbReference type="PANTHER" id="PTHR43133">
    <property type="entry name" value="RNA POLYMERASE ECF-TYPE SIGMA FACTO"/>
    <property type="match status" value="1"/>
</dbReference>
<dbReference type="Proteomes" id="UP000261174">
    <property type="component" value="Unassembled WGS sequence"/>
</dbReference>
<evidence type="ECO:0000256" key="2">
    <source>
        <dbReference type="ARBA" id="ARBA00023015"/>
    </source>
</evidence>
<evidence type="ECO:0000256" key="1">
    <source>
        <dbReference type="ARBA" id="ARBA00010641"/>
    </source>
</evidence>
<evidence type="ECO:0000256" key="5">
    <source>
        <dbReference type="ARBA" id="ARBA00023163"/>
    </source>
</evidence>
<name>A0A3E1NWI2_9BACT</name>
<dbReference type="SUPFAM" id="SSF88659">
    <property type="entry name" value="Sigma3 and sigma4 domains of RNA polymerase sigma factors"/>
    <property type="match status" value="1"/>
</dbReference>
<sequence length="213" mass="24829">MITTIILDVSCTIISFIFHLTDQFTTWVREAADGNQLAYGYLYTHHYPRLQVAITFITQDREESDEILQETFLRIWKTKEKLLLVRSFEDYAFRVAKNLLFDHLRRKKVHLKAIDAIVHQQDAATTGGDHQLVYKEYHDIATRAIDTLDPQKKEIFLLRTQEGLSFEEIAAQCGIAVVTVKKHFYTAFHTLKKLLNEHGGVFTFLLILWSRGR</sequence>
<dbReference type="InterPro" id="IPR036388">
    <property type="entry name" value="WH-like_DNA-bd_sf"/>
</dbReference>
<dbReference type="Pfam" id="PF08281">
    <property type="entry name" value="Sigma70_r4_2"/>
    <property type="match status" value="1"/>
</dbReference>
<keyword evidence="2" id="KW-0805">Transcription regulation</keyword>
<dbReference type="InterPro" id="IPR013324">
    <property type="entry name" value="RNA_pol_sigma_r3/r4-like"/>
</dbReference>
<dbReference type="Pfam" id="PF04542">
    <property type="entry name" value="Sigma70_r2"/>
    <property type="match status" value="1"/>
</dbReference>
<dbReference type="InterPro" id="IPR013249">
    <property type="entry name" value="RNA_pol_sigma70_r4_t2"/>
</dbReference>
<protein>
    <submittedName>
        <fullName evidence="8">RNA polymerase sigma factor</fullName>
    </submittedName>
</protein>
<comment type="similarity">
    <text evidence="1">Belongs to the sigma-70 factor family. ECF subfamily.</text>
</comment>
<dbReference type="Gene3D" id="1.10.1740.10">
    <property type="match status" value="1"/>
</dbReference>
<dbReference type="GO" id="GO:0006352">
    <property type="term" value="P:DNA-templated transcription initiation"/>
    <property type="evidence" value="ECO:0007669"/>
    <property type="project" value="InterPro"/>
</dbReference>
<dbReference type="AlphaFoldDB" id="A0A3E1NWI2"/>
<keyword evidence="3" id="KW-0731">Sigma factor</keyword>
<gene>
    <name evidence="8" type="ORF">DXN04_26250</name>
</gene>
<reference evidence="8 9" key="1">
    <citation type="submission" date="2018-08" db="EMBL/GenBank/DDBJ databases">
        <title>Chitinophaga sp. K20C18050901, a novel bacterium isolated from forest soil.</title>
        <authorList>
            <person name="Wang C."/>
        </authorList>
    </citation>
    <scope>NUCLEOTIDE SEQUENCE [LARGE SCALE GENOMIC DNA]</scope>
    <source>
        <strain evidence="8 9">K20C18050901</strain>
    </source>
</reference>
<comment type="caution">
    <text evidence="8">The sequence shown here is derived from an EMBL/GenBank/DDBJ whole genome shotgun (WGS) entry which is preliminary data.</text>
</comment>
<evidence type="ECO:0000313" key="8">
    <source>
        <dbReference type="EMBL" id="RFM32279.1"/>
    </source>
</evidence>
<dbReference type="InterPro" id="IPR007627">
    <property type="entry name" value="RNA_pol_sigma70_r2"/>
</dbReference>
<dbReference type="GO" id="GO:0016987">
    <property type="term" value="F:sigma factor activity"/>
    <property type="evidence" value="ECO:0007669"/>
    <property type="project" value="UniProtKB-KW"/>
</dbReference>
<evidence type="ECO:0000313" key="9">
    <source>
        <dbReference type="Proteomes" id="UP000261174"/>
    </source>
</evidence>
<evidence type="ECO:0000259" key="6">
    <source>
        <dbReference type="Pfam" id="PF04542"/>
    </source>
</evidence>
<dbReference type="InterPro" id="IPR014284">
    <property type="entry name" value="RNA_pol_sigma-70_dom"/>
</dbReference>
<dbReference type="CDD" id="cd06171">
    <property type="entry name" value="Sigma70_r4"/>
    <property type="match status" value="1"/>
</dbReference>
<dbReference type="SUPFAM" id="SSF88946">
    <property type="entry name" value="Sigma2 domain of RNA polymerase sigma factors"/>
    <property type="match status" value="1"/>
</dbReference>
<evidence type="ECO:0000259" key="7">
    <source>
        <dbReference type="Pfam" id="PF08281"/>
    </source>
</evidence>
<feature type="domain" description="RNA polymerase sigma-70 region 2" evidence="6">
    <location>
        <begin position="42"/>
        <end position="108"/>
    </location>
</feature>
<dbReference type="EMBL" id="QTJV01000010">
    <property type="protein sequence ID" value="RFM32279.1"/>
    <property type="molecule type" value="Genomic_DNA"/>
</dbReference>